<sequence>MADRRPSHSIDERIEVKPSVELIPDEFEHHAEDGSDIVIHAFTEETDEDNKNIDGQIYIRFNNTDIPIDIQLIWKYFTYKQCKGLKNKPKIFIFEIRMILNQVDDAQLRAPTYALTYDTPAEADILVIYNKTTDETHGKFMKKLGKFMRKYSQREDIITLVSCIPSDNFRPMIISTLTRKFYFTPSECRGHYFNLYELEKELTSVLHQMKDAMGSVQEKANGKKKIKKRFSFLFRPNNSNSDREQEADERQLRVTENQGAAGPAYNESYRVTLS</sequence>
<dbReference type="InterPro" id="IPR029030">
    <property type="entry name" value="Caspase-like_dom_sf"/>
</dbReference>
<feature type="domain" description="Peptidase C14 caspase" evidence="2">
    <location>
        <begin position="47"/>
        <end position="162"/>
    </location>
</feature>
<dbReference type="SUPFAM" id="SSF52129">
    <property type="entry name" value="Caspase-like"/>
    <property type="match status" value="1"/>
</dbReference>
<evidence type="ECO:0000256" key="1">
    <source>
        <dbReference type="SAM" id="MobiDB-lite"/>
    </source>
</evidence>
<name>A0A653D0X4_CALMS</name>
<dbReference type="Pfam" id="PF00656">
    <property type="entry name" value="Peptidase_C14"/>
    <property type="match status" value="1"/>
</dbReference>
<dbReference type="OrthoDB" id="6097640at2759"/>
<protein>
    <recommendedName>
        <fullName evidence="2">Peptidase C14 caspase domain-containing protein</fullName>
    </recommendedName>
</protein>
<reference evidence="3 4" key="1">
    <citation type="submission" date="2019-01" db="EMBL/GenBank/DDBJ databases">
        <authorList>
            <person name="Sayadi A."/>
        </authorList>
    </citation>
    <scope>NUCLEOTIDE SEQUENCE [LARGE SCALE GENOMIC DNA]</scope>
</reference>
<evidence type="ECO:0000259" key="2">
    <source>
        <dbReference type="Pfam" id="PF00656"/>
    </source>
</evidence>
<evidence type="ECO:0000313" key="4">
    <source>
        <dbReference type="Proteomes" id="UP000410492"/>
    </source>
</evidence>
<dbReference type="GO" id="GO:0004197">
    <property type="term" value="F:cysteine-type endopeptidase activity"/>
    <property type="evidence" value="ECO:0007669"/>
    <property type="project" value="InterPro"/>
</dbReference>
<evidence type="ECO:0000313" key="3">
    <source>
        <dbReference type="EMBL" id="VEN53826.1"/>
    </source>
</evidence>
<dbReference type="EMBL" id="CAACVG010009671">
    <property type="protein sequence ID" value="VEN53826.1"/>
    <property type="molecule type" value="Genomic_DNA"/>
</dbReference>
<dbReference type="Proteomes" id="UP000410492">
    <property type="component" value="Unassembled WGS sequence"/>
</dbReference>
<dbReference type="GO" id="GO:0006508">
    <property type="term" value="P:proteolysis"/>
    <property type="evidence" value="ECO:0007669"/>
    <property type="project" value="InterPro"/>
</dbReference>
<feature type="region of interest" description="Disordered" evidence="1">
    <location>
        <begin position="235"/>
        <end position="265"/>
    </location>
</feature>
<keyword evidence="4" id="KW-1185">Reference proteome</keyword>
<dbReference type="AlphaFoldDB" id="A0A653D0X4"/>
<gene>
    <name evidence="3" type="ORF">CALMAC_LOCUS13507</name>
</gene>
<feature type="compositionally biased region" description="Basic and acidic residues" evidence="1">
    <location>
        <begin position="241"/>
        <end position="253"/>
    </location>
</feature>
<dbReference type="InterPro" id="IPR011600">
    <property type="entry name" value="Pept_C14_caspase"/>
</dbReference>
<accession>A0A653D0X4</accession>
<organism evidence="3 4">
    <name type="scientific">Callosobruchus maculatus</name>
    <name type="common">Southern cowpea weevil</name>
    <name type="synonym">Pulse bruchid</name>
    <dbReference type="NCBI Taxonomy" id="64391"/>
    <lineage>
        <taxon>Eukaryota</taxon>
        <taxon>Metazoa</taxon>
        <taxon>Ecdysozoa</taxon>
        <taxon>Arthropoda</taxon>
        <taxon>Hexapoda</taxon>
        <taxon>Insecta</taxon>
        <taxon>Pterygota</taxon>
        <taxon>Neoptera</taxon>
        <taxon>Endopterygota</taxon>
        <taxon>Coleoptera</taxon>
        <taxon>Polyphaga</taxon>
        <taxon>Cucujiformia</taxon>
        <taxon>Chrysomeloidea</taxon>
        <taxon>Chrysomelidae</taxon>
        <taxon>Bruchinae</taxon>
        <taxon>Bruchini</taxon>
        <taxon>Callosobruchus</taxon>
    </lineage>
</organism>
<proteinExistence type="predicted"/>
<dbReference type="Gene3D" id="3.40.50.1460">
    <property type="match status" value="1"/>
</dbReference>